<dbReference type="Proteomes" id="UP000317800">
    <property type="component" value="Segment"/>
</dbReference>
<dbReference type="EMBL" id="MN043729">
    <property type="protein sequence ID" value="QDP42794.1"/>
    <property type="molecule type" value="Genomic_DNA"/>
</dbReference>
<evidence type="ECO:0000313" key="3">
    <source>
        <dbReference type="Proteomes" id="UP000317800"/>
    </source>
</evidence>
<proteinExistence type="predicted"/>
<dbReference type="EMBL" id="MN043729">
    <property type="protein sequence ID" value="QDP43021.1"/>
    <property type="molecule type" value="Genomic_DNA"/>
</dbReference>
<name>A0A516KN45_9CAUD</name>
<reference evidence="2 3" key="1">
    <citation type="submission" date="2019-06" db="EMBL/GenBank/DDBJ databases">
        <authorList>
            <person name="Hertel R."/>
        </authorList>
    </citation>
    <scope>NUCLEOTIDE SEQUENCE [LARGE SCALE GENOMIC DNA]</scope>
</reference>
<evidence type="ECO:0000313" key="1">
    <source>
        <dbReference type="EMBL" id="QDP42794.1"/>
    </source>
</evidence>
<organism evidence="2 3">
    <name type="scientific">Bacillus phage vB_BmeM-Goe8</name>
    <dbReference type="NCBI Taxonomy" id="2593638"/>
    <lineage>
        <taxon>Viruses</taxon>
        <taxon>Duplodnaviria</taxon>
        <taxon>Heunggongvirae</taxon>
        <taxon>Uroviricota</taxon>
        <taxon>Caudoviricetes</taxon>
        <taxon>Herelleviridae</taxon>
        <taxon>Bastillevirinae</taxon>
        <taxon>Goettingenvirus</taxon>
        <taxon>Goettingenvirus goe8</taxon>
    </lineage>
</organism>
<sequence>MKKVKQYKGFIIAESREDDQLHIFTKEEWSYGKGLRYEEHYAGTMQEAKDFIDSY</sequence>
<accession>A0A516KN45</accession>
<evidence type="ECO:0000313" key="2">
    <source>
        <dbReference type="EMBL" id="QDP43021.1"/>
    </source>
</evidence>
<protein>
    <submittedName>
        <fullName evidence="2">Uncharacterized protein</fullName>
    </submittedName>
</protein>
<gene>
    <name evidence="1" type="ORF">Goe8_c00100</name>
    <name evidence="2" type="ORF">Goe8_c02480</name>
</gene>
<keyword evidence="3" id="KW-1185">Reference proteome</keyword>